<keyword evidence="2" id="KW-1185">Reference proteome</keyword>
<accession>A0A8T8XBR7</accession>
<dbReference type="GeneID" id="37170513"/>
<dbReference type="EMBL" id="KZ824776">
    <property type="protein sequence ID" value="RAH84882.1"/>
    <property type="molecule type" value="Genomic_DNA"/>
</dbReference>
<name>A0A8T8XBR7_ASPJA</name>
<dbReference type="OrthoDB" id="4508400at2759"/>
<proteinExistence type="predicted"/>
<gene>
    <name evidence="1" type="ORF">BO86DRAFT_209218</name>
</gene>
<sequence length="356" mass="40311">MLGIGLVSYSGSHASAFYEKYLDSEIEFQFPMSEGAGDDFISLRRVRLSCLHEYIGGPVWVFCRGNAEMTRERTLVTSVESMADLWGPLRRSYSREGLIGQIELERGTIVDLRPEAGKEETVSCHWFKLGEQLPESSFPFKDTAVLAIGSSSVISSTHTMATAQCHVGLDYRGLGPKLRETSEFTFLGVERPNWAADTESANVGFSKFVNMSAGVSFKGMPGRSMKSVLLFLWQDDYPDPQTLQVRIGLEISARTGNALRVPLSKLFRLENIQNSVKRVFPDQLSRPTDTKSFQDAFTHDFHGFLEMWSADAENSFLCESHHKEYSIQPTTYRTSRRRRSPRLVCRERWMLANPKM</sequence>
<evidence type="ECO:0000313" key="1">
    <source>
        <dbReference type="EMBL" id="RAH84882.1"/>
    </source>
</evidence>
<dbReference type="Proteomes" id="UP000249497">
    <property type="component" value="Unassembled WGS sequence"/>
</dbReference>
<dbReference type="AlphaFoldDB" id="A0A8T8XBR7"/>
<organism evidence="1 2">
    <name type="scientific">Aspergillus japonicus CBS 114.51</name>
    <dbReference type="NCBI Taxonomy" id="1448312"/>
    <lineage>
        <taxon>Eukaryota</taxon>
        <taxon>Fungi</taxon>
        <taxon>Dikarya</taxon>
        <taxon>Ascomycota</taxon>
        <taxon>Pezizomycotina</taxon>
        <taxon>Eurotiomycetes</taxon>
        <taxon>Eurotiomycetidae</taxon>
        <taxon>Eurotiales</taxon>
        <taxon>Aspergillaceae</taxon>
        <taxon>Aspergillus</taxon>
        <taxon>Aspergillus subgen. Circumdati</taxon>
    </lineage>
</organism>
<dbReference type="RefSeq" id="XP_025530776.1">
    <property type="nucleotide sequence ID" value="XM_025666821.1"/>
</dbReference>
<reference evidence="1 2" key="1">
    <citation type="submission" date="2018-02" db="EMBL/GenBank/DDBJ databases">
        <title>The genomes of Aspergillus section Nigri reveals drivers in fungal speciation.</title>
        <authorList>
            <consortium name="DOE Joint Genome Institute"/>
            <person name="Vesth T.C."/>
            <person name="Nybo J."/>
            <person name="Theobald S."/>
            <person name="Brandl J."/>
            <person name="Frisvad J.C."/>
            <person name="Nielsen K.F."/>
            <person name="Lyhne E.K."/>
            <person name="Kogle M.E."/>
            <person name="Kuo A."/>
            <person name="Riley R."/>
            <person name="Clum A."/>
            <person name="Nolan M."/>
            <person name="Lipzen A."/>
            <person name="Salamov A."/>
            <person name="Henrissat B."/>
            <person name="Wiebenga A."/>
            <person name="De vries R.P."/>
            <person name="Grigoriev I.V."/>
            <person name="Mortensen U.H."/>
            <person name="Andersen M.R."/>
            <person name="Baker S.E."/>
        </authorList>
    </citation>
    <scope>NUCLEOTIDE SEQUENCE [LARGE SCALE GENOMIC DNA]</scope>
    <source>
        <strain evidence="1 2">CBS 114.51</strain>
    </source>
</reference>
<protein>
    <submittedName>
        <fullName evidence="1">Uncharacterized protein</fullName>
    </submittedName>
</protein>
<evidence type="ECO:0000313" key="2">
    <source>
        <dbReference type="Proteomes" id="UP000249497"/>
    </source>
</evidence>